<sequence length="696" mass="77231">MTGSTIGVPSSTSTTSISTSRNNDFLTLHKAYIDEWLMVSFLPILKTTYDGENNFYDISNLNIKNVNQRNIPFSEQLFALDRQFQNLINQWEKLSRNDQQRAAKIETYQQSFYSFIDRIKLTLEKTMVELGGSLEDSSFLAAAISLKEKQSKNKRLTIMARSRITSISPGSSTSYQHQMHLTGPISIVWNEILIIITRKVNEEIVKLQTENINNSVNNFNNSEFNISNDIYQFNNNNLTVTNKNEINNFRQKLNQQALSNIVPMIFEWRIMMANAQKVISEEKRFKVNPFLPTTVYDHGSSSFISSPILISTTNKTATTLLNNMNNNNGNINNNSNNNNNNNNNNSPISNSPSSSSSSPSPSPSPSSPTLTNRSHFINDYQNINDNIENNNTNNNSENKISDEINLSTSPPRTSGGMSNSTNNLPTIASPTSWTKAVKRPAMNSSGGNVPILNNLGTFPSNNKQDGNNINSINANSTFVNNNNNNNNNNNINNNISSNNVNSENNNIPTGGIIKQGWMKKRGTKNKSWKKRYFILDMKKTLRYYKDNKTQHGNNGIGSTNNSGPNGGSGNGGKGSDLLVNGNNISLPINSPHFSSTNSSIGNSSSSSTTNLLDNNDILSSFDHLKYKGSIDLYTSLVVAIKPSTCNVNINNSASFKEDNSSYFGMDIITPSRTWNLCCESSKSMDDWLIVLKSANK</sequence>
<reference evidence="3 4" key="1">
    <citation type="submission" date="2023-11" db="EMBL/GenBank/DDBJ databases">
        <title>Dfirmibasis_genome.</title>
        <authorList>
            <person name="Edelbroek B."/>
            <person name="Kjellin J."/>
            <person name="Jerlstrom-Hultqvist J."/>
            <person name="Soderbom F."/>
        </authorList>
    </citation>
    <scope>NUCLEOTIDE SEQUENCE [LARGE SCALE GENOMIC DNA]</scope>
    <source>
        <strain evidence="3 4">TNS-C-14</strain>
    </source>
</reference>
<organism evidence="3 4">
    <name type="scientific">Dictyostelium firmibasis</name>
    <dbReference type="NCBI Taxonomy" id="79012"/>
    <lineage>
        <taxon>Eukaryota</taxon>
        <taxon>Amoebozoa</taxon>
        <taxon>Evosea</taxon>
        <taxon>Eumycetozoa</taxon>
        <taxon>Dictyostelia</taxon>
        <taxon>Dictyosteliales</taxon>
        <taxon>Dictyosteliaceae</taxon>
        <taxon>Dictyostelium</taxon>
    </lineage>
</organism>
<feature type="domain" description="PH" evidence="2">
    <location>
        <begin position="511"/>
        <end position="696"/>
    </location>
</feature>
<dbReference type="SMART" id="SM00233">
    <property type="entry name" value="PH"/>
    <property type="match status" value="1"/>
</dbReference>
<keyword evidence="4" id="KW-1185">Reference proteome</keyword>
<dbReference type="PANTHER" id="PTHR14336">
    <property type="entry name" value="TANDEM PH DOMAIN CONTAINING PROTEIN"/>
    <property type="match status" value="1"/>
</dbReference>
<feature type="region of interest" description="Disordered" evidence="1">
    <location>
        <begin position="479"/>
        <end position="509"/>
    </location>
</feature>
<evidence type="ECO:0000259" key="2">
    <source>
        <dbReference type="PROSITE" id="PS50003"/>
    </source>
</evidence>
<evidence type="ECO:0000313" key="4">
    <source>
        <dbReference type="Proteomes" id="UP001344447"/>
    </source>
</evidence>
<accession>A0AAN7U7B7</accession>
<feature type="compositionally biased region" description="Low complexity" evidence="1">
    <location>
        <begin position="377"/>
        <end position="398"/>
    </location>
</feature>
<feature type="region of interest" description="Disordered" evidence="1">
    <location>
        <begin position="547"/>
        <end position="576"/>
    </location>
</feature>
<feature type="compositionally biased region" description="Low complexity" evidence="1">
    <location>
        <begin position="479"/>
        <end position="507"/>
    </location>
</feature>
<protein>
    <recommendedName>
        <fullName evidence="2">PH domain-containing protein</fullName>
    </recommendedName>
</protein>
<dbReference type="EMBL" id="JAVFKY010000001">
    <property type="protein sequence ID" value="KAK5583793.1"/>
    <property type="molecule type" value="Genomic_DNA"/>
</dbReference>
<dbReference type="PROSITE" id="PS50003">
    <property type="entry name" value="PH_DOMAIN"/>
    <property type="match status" value="1"/>
</dbReference>
<dbReference type="InterPro" id="IPR011993">
    <property type="entry name" value="PH-like_dom_sf"/>
</dbReference>
<proteinExistence type="predicted"/>
<evidence type="ECO:0000313" key="3">
    <source>
        <dbReference type="EMBL" id="KAK5583793.1"/>
    </source>
</evidence>
<evidence type="ECO:0000256" key="1">
    <source>
        <dbReference type="SAM" id="MobiDB-lite"/>
    </source>
</evidence>
<dbReference type="SUPFAM" id="SSF50729">
    <property type="entry name" value="PH domain-like"/>
    <property type="match status" value="1"/>
</dbReference>
<feature type="compositionally biased region" description="Gly residues" evidence="1">
    <location>
        <begin position="564"/>
        <end position="574"/>
    </location>
</feature>
<dbReference type="Proteomes" id="UP001344447">
    <property type="component" value="Unassembled WGS sequence"/>
</dbReference>
<feature type="compositionally biased region" description="Low complexity" evidence="1">
    <location>
        <begin position="552"/>
        <end position="563"/>
    </location>
</feature>
<feature type="compositionally biased region" description="Polar residues" evidence="1">
    <location>
        <begin position="404"/>
        <end position="428"/>
    </location>
</feature>
<feature type="compositionally biased region" description="Low complexity" evidence="1">
    <location>
        <begin position="322"/>
        <end position="359"/>
    </location>
</feature>
<dbReference type="Pfam" id="PF00169">
    <property type="entry name" value="PH"/>
    <property type="match status" value="1"/>
</dbReference>
<dbReference type="Gene3D" id="2.30.29.30">
    <property type="entry name" value="Pleckstrin-homology domain (PH domain)/Phosphotyrosine-binding domain (PTB)"/>
    <property type="match status" value="2"/>
</dbReference>
<comment type="caution">
    <text evidence="3">The sequence shown here is derived from an EMBL/GenBank/DDBJ whole genome shotgun (WGS) entry which is preliminary data.</text>
</comment>
<dbReference type="InterPro" id="IPR051707">
    <property type="entry name" value="PI-Interact_SigTrans_Reg"/>
</dbReference>
<name>A0AAN7U7B7_9MYCE</name>
<dbReference type="AlphaFoldDB" id="A0AAN7U7B7"/>
<gene>
    <name evidence="3" type="ORF">RB653_005393</name>
</gene>
<dbReference type="InterPro" id="IPR001849">
    <property type="entry name" value="PH_domain"/>
</dbReference>
<feature type="region of interest" description="Disordered" evidence="1">
    <location>
        <begin position="321"/>
        <end position="428"/>
    </location>
</feature>